<evidence type="ECO:0000313" key="2">
    <source>
        <dbReference type="Proteomes" id="UP000076925"/>
    </source>
</evidence>
<name>A0A139X7Y7_9CYAN</name>
<dbReference type="Proteomes" id="UP000076925">
    <property type="component" value="Unassembled WGS sequence"/>
</dbReference>
<sequence length="225" mass="25463">MSINSRLKQAISSLIAGSIDPGYASDSKTSELYERYIFEIILGAAKNEGASIFYLDTFGNQPQSLLFRESPGQIYATDKPYTYSIIEFPGKPLLEVHVGVRVQGVSQVSHECDVCVLYQEEANRCRVERQEPDCSRIVIAVECKHYESELNLDLARSFIGLTSELQVEGDCYFVSNTNSTSVAKLLAIRRLKWEQNMTPGSRNNVNRLRYAFQSNFKDFKARYGI</sequence>
<accession>A0A139X7Y7</accession>
<proteinExistence type="predicted"/>
<organism evidence="1 2">
    <name type="scientific">Scytonema hofmannii PCC 7110</name>
    <dbReference type="NCBI Taxonomy" id="128403"/>
    <lineage>
        <taxon>Bacteria</taxon>
        <taxon>Bacillati</taxon>
        <taxon>Cyanobacteriota</taxon>
        <taxon>Cyanophyceae</taxon>
        <taxon>Nostocales</taxon>
        <taxon>Scytonemataceae</taxon>
        <taxon>Scytonema</taxon>
    </lineage>
</organism>
<comment type="caution">
    <text evidence="1">The sequence shown here is derived from an EMBL/GenBank/DDBJ whole genome shotgun (WGS) entry which is preliminary data.</text>
</comment>
<dbReference type="OrthoDB" id="7833995at2"/>
<dbReference type="EMBL" id="ANNX02000026">
    <property type="protein sequence ID" value="KYC40821.1"/>
    <property type="molecule type" value="Genomic_DNA"/>
</dbReference>
<dbReference type="AlphaFoldDB" id="A0A139X7Y7"/>
<gene>
    <name evidence="1" type="ORF">WA1_24675</name>
</gene>
<evidence type="ECO:0000313" key="1">
    <source>
        <dbReference type="EMBL" id="KYC40821.1"/>
    </source>
</evidence>
<keyword evidence="2" id="KW-1185">Reference proteome</keyword>
<dbReference type="RefSeq" id="WP_051076981.1">
    <property type="nucleotide sequence ID" value="NZ_KQ976354.1"/>
</dbReference>
<reference evidence="1 2" key="1">
    <citation type="journal article" date="2013" name="Genome Biol. Evol.">
        <title>Genomes of Stigonematalean cyanobacteria (subsection V) and the evolution of oxygenic photosynthesis from prokaryotes to plastids.</title>
        <authorList>
            <person name="Dagan T."/>
            <person name="Roettger M."/>
            <person name="Stucken K."/>
            <person name="Landan G."/>
            <person name="Koch R."/>
            <person name="Major P."/>
            <person name="Gould S.B."/>
            <person name="Goremykin V.V."/>
            <person name="Rippka R."/>
            <person name="Tandeau de Marsac N."/>
            <person name="Gugger M."/>
            <person name="Lockhart P.J."/>
            <person name="Allen J.F."/>
            <person name="Brune I."/>
            <person name="Maus I."/>
            <person name="Puhler A."/>
            <person name="Martin W.F."/>
        </authorList>
    </citation>
    <scope>NUCLEOTIDE SEQUENCE [LARGE SCALE GENOMIC DNA]</scope>
    <source>
        <strain evidence="1 2">PCC 7110</strain>
    </source>
</reference>
<protein>
    <submittedName>
        <fullName evidence="1">Uncharacterized protein</fullName>
    </submittedName>
</protein>